<keyword evidence="2" id="KW-1185">Reference proteome</keyword>
<dbReference type="Proteomes" id="UP000002363">
    <property type="component" value="Plasmid pECL_B"/>
</dbReference>
<geneLocation type="plasmid" evidence="1 2">
    <name>pECL_B</name>
</geneLocation>
<evidence type="ECO:0000313" key="1">
    <source>
        <dbReference type="EMBL" id="ADF65005.1"/>
    </source>
</evidence>
<dbReference type="KEGG" id="enc:ECL_B043"/>
<evidence type="ECO:0000313" key="2">
    <source>
        <dbReference type="Proteomes" id="UP000002363"/>
    </source>
</evidence>
<dbReference type="HOGENOM" id="CLU_1774492_0_0_6"/>
<protein>
    <submittedName>
        <fullName evidence="1">Uncharacterized protein</fullName>
    </submittedName>
</protein>
<sequence>MAFYVNDTSECMTVLVCRTMREAEIYAGWANEYLGVSSIRPSTTDYNDHITGDRLLGYFGFTIDSLVDRVFTLMPVRTRVDSNKLLIKTMLKNPTLSKASCCLQVNKYPTHYSRLSNTLSEHCAWVGLLSGGRNPMKLLRGIRGDL</sequence>
<organism evidence="1 2">
    <name type="scientific">Enterobacter cloacae subsp. cloacae (strain ATCC 13047 / DSM 30054 / NBRC 13535 / NCTC 10005 / WDCM 00083 / NCDC 279-56)</name>
    <dbReference type="NCBI Taxonomy" id="716541"/>
    <lineage>
        <taxon>Bacteria</taxon>
        <taxon>Pseudomonadati</taxon>
        <taxon>Pseudomonadota</taxon>
        <taxon>Gammaproteobacteria</taxon>
        <taxon>Enterobacterales</taxon>
        <taxon>Enterobacteriaceae</taxon>
        <taxon>Enterobacter</taxon>
        <taxon>Enterobacter cloacae complex</taxon>
    </lineage>
</organism>
<dbReference type="EMBL" id="CP001920">
    <property type="protein sequence ID" value="ADF65005.1"/>
    <property type="molecule type" value="Genomic_DNA"/>
</dbReference>
<name>A0A0H3CWN0_ENTCC</name>
<accession>A0A0H3CWN0</accession>
<dbReference type="EnsemblBacteria" id="ADF65005">
    <property type="protein sequence ID" value="ADF65005"/>
    <property type="gene ID" value="ECL_B043"/>
</dbReference>
<gene>
    <name evidence="1" type="ordered locus">ECL_B043</name>
</gene>
<keyword evidence="1" id="KW-0614">Plasmid</keyword>
<dbReference type="AlphaFoldDB" id="A0A0H3CWN0"/>
<dbReference type="OrthoDB" id="9930970at2"/>
<reference evidence="1 2" key="1">
    <citation type="journal article" date="2010" name="J. Bacteriol.">
        <title>Complete genome sequence of Enterobacter cloacae subsp. cloacae type strain ATCC 13047.</title>
        <authorList>
            <person name="Ren Y."/>
            <person name="Ren Y."/>
            <person name="Zhou Z."/>
            <person name="Guo X."/>
            <person name="Li Y."/>
            <person name="Feng L."/>
            <person name="Wang L."/>
        </authorList>
    </citation>
    <scope>NUCLEOTIDE SEQUENCE [LARGE SCALE GENOMIC DNA]</scope>
    <source>
        <strain evidence="2">ATCC 13047 / DSM 30054 / NBRC 13535 / NCTC 10005 / WDCM 00083 / NCDC 279-56</strain>
        <plasmid evidence="1">pECL_B</plasmid>
    </source>
</reference>
<proteinExistence type="predicted"/>